<proteinExistence type="inferred from homology"/>
<dbReference type="GO" id="GO:0005886">
    <property type="term" value="C:plasma membrane"/>
    <property type="evidence" value="ECO:0007669"/>
    <property type="project" value="UniProtKB-SubCell"/>
</dbReference>
<gene>
    <name evidence="9" type="ORF">HY834_06205</name>
</gene>
<comment type="similarity">
    <text evidence="7">Belongs to the binding-protein-dependent transport system permease family.</text>
</comment>
<evidence type="ECO:0000256" key="4">
    <source>
        <dbReference type="ARBA" id="ARBA00022692"/>
    </source>
</evidence>
<keyword evidence="2 7" id="KW-0813">Transport</keyword>
<dbReference type="GO" id="GO:0055085">
    <property type="term" value="P:transmembrane transport"/>
    <property type="evidence" value="ECO:0007669"/>
    <property type="project" value="InterPro"/>
</dbReference>
<dbReference type="Gene3D" id="1.10.3720.10">
    <property type="entry name" value="MetI-like"/>
    <property type="match status" value="1"/>
</dbReference>
<dbReference type="InterPro" id="IPR045621">
    <property type="entry name" value="BPD_transp_1_N"/>
</dbReference>
<evidence type="ECO:0000256" key="6">
    <source>
        <dbReference type="ARBA" id="ARBA00023136"/>
    </source>
</evidence>
<feature type="transmembrane region" description="Helical" evidence="7">
    <location>
        <begin position="256"/>
        <end position="275"/>
    </location>
</feature>
<dbReference type="PANTHER" id="PTHR43163:SF6">
    <property type="entry name" value="DIPEPTIDE TRANSPORT SYSTEM PERMEASE PROTEIN DPPB-RELATED"/>
    <property type="match status" value="1"/>
</dbReference>
<dbReference type="InterPro" id="IPR035906">
    <property type="entry name" value="MetI-like_sf"/>
</dbReference>
<dbReference type="Pfam" id="PF19300">
    <property type="entry name" value="BPD_transp_1_N"/>
    <property type="match status" value="1"/>
</dbReference>
<evidence type="ECO:0000256" key="3">
    <source>
        <dbReference type="ARBA" id="ARBA00022475"/>
    </source>
</evidence>
<dbReference type="CDD" id="cd06261">
    <property type="entry name" value="TM_PBP2"/>
    <property type="match status" value="1"/>
</dbReference>
<feature type="domain" description="ABC transmembrane type-1" evidence="8">
    <location>
        <begin position="101"/>
        <end position="311"/>
    </location>
</feature>
<accession>A0A933KZ78</accession>
<dbReference type="Pfam" id="PF00528">
    <property type="entry name" value="BPD_transp_1"/>
    <property type="match status" value="1"/>
</dbReference>
<evidence type="ECO:0000256" key="7">
    <source>
        <dbReference type="RuleBase" id="RU363032"/>
    </source>
</evidence>
<dbReference type="InterPro" id="IPR000515">
    <property type="entry name" value="MetI-like"/>
</dbReference>
<evidence type="ECO:0000256" key="5">
    <source>
        <dbReference type="ARBA" id="ARBA00022989"/>
    </source>
</evidence>
<keyword evidence="4 7" id="KW-0812">Transmembrane</keyword>
<dbReference type="SUPFAM" id="SSF161098">
    <property type="entry name" value="MetI-like"/>
    <property type="match status" value="1"/>
</dbReference>
<evidence type="ECO:0000256" key="1">
    <source>
        <dbReference type="ARBA" id="ARBA00004651"/>
    </source>
</evidence>
<evidence type="ECO:0000256" key="2">
    <source>
        <dbReference type="ARBA" id="ARBA00022448"/>
    </source>
</evidence>
<evidence type="ECO:0000313" key="9">
    <source>
        <dbReference type="EMBL" id="MBI4921324.1"/>
    </source>
</evidence>
<dbReference type="AlphaFoldDB" id="A0A933KZ78"/>
<keyword evidence="5 7" id="KW-1133">Transmembrane helix</keyword>
<feature type="transmembrane region" description="Helical" evidence="7">
    <location>
        <begin position="140"/>
        <end position="160"/>
    </location>
</feature>
<comment type="caution">
    <text evidence="9">The sequence shown here is derived from an EMBL/GenBank/DDBJ whole genome shotgun (WGS) entry which is preliminary data.</text>
</comment>
<reference evidence="9" key="1">
    <citation type="submission" date="2020-07" db="EMBL/GenBank/DDBJ databases">
        <title>Huge and variable diversity of episymbiotic CPR bacteria and DPANN archaea in groundwater ecosystems.</title>
        <authorList>
            <person name="He C.Y."/>
            <person name="Keren R."/>
            <person name="Whittaker M."/>
            <person name="Farag I.F."/>
            <person name="Doudna J."/>
            <person name="Cate J.H.D."/>
            <person name="Banfield J.F."/>
        </authorList>
    </citation>
    <scope>NUCLEOTIDE SEQUENCE</scope>
    <source>
        <strain evidence="9">NC_groundwater_1586_Pr3_B-0.1um_66_15</strain>
    </source>
</reference>
<evidence type="ECO:0000313" key="10">
    <source>
        <dbReference type="Proteomes" id="UP000782610"/>
    </source>
</evidence>
<feature type="transmembrane region" description="Helical" evidence="7">
    <location>
        <begin position="295"/>
        <end position="320"/>
    </location>
</feature>
<feature type="transmembrane region" description="Helical" evidence="7">
    <location>
        <begin position="190"/>
        <end position="209"/>
    </location>
</feature>
<feature type="transmembrane region" description="Helical" evidence="7">
    <location>
        <begin position="107"/>
        <end position="128"/>
    </location>
</feature>
<dbReference type="Proteomes" id="UP000782610">
    <property type="component" value="Unassembled WGS sequence"/>
</dbReference>
<keyword evidence="6 7" id="KW-0472">Membrane</keyword>
<evidence type="ECO:0000259" key="8">
    <source>
        <dbReference type="PROSITE" id="PS50928"/>
    </source>
</evidence>
<dbReference type="EMBL" id="JACRAF010000018">
    <property type="protein sequence ID" value="MBI4921324.1"/>
    <property type="molecule type" value="Genomic_DNA"/>
</dbReference>
<name>A0A933KZ78_9HYPH</name>
<protein>
    <submittedName>
        <fullName evidence="9">ABC transporter permease</fullName>
    </submittedName>
</protein>
<sequence length="327" mass="35938">MIRFLSRRLAYMALTLLLVSLVSFVIIQAAPGDYAEIFAAQKAATGAIITLADIEAMRIELGLDQPWYVQYGRWLAGALHGDFGYSWAWRRPVGEVIAERMPLTLTIAFATLIFMYAVSIPVGIYSAVRRYSFGDYAFSIAGYLGLAIPNFLLALVLLYISQQYFHQSVGGLFSPGYENAAWSWAKVQDLLAHLIVPVVVLGTSGTAFLTRAMRAAVLDELNKMYVLSARASGLSPMQLLLRYPVRMALNPIASTLGWRLTYVISGAPIVGYVLALPDTGPLFLNALLNQDMLLAGALIFIFCALTIIGTFVSDLLLVLLDPRIRLE</sequence>
<comment type="subcellular location">
    <subcellularLocation>
        <location evidence="1 7">Cell membrane</location>
        <topology evidence="1 7">Multi-pass membrane protein</topology>
    </subcellularLocation>
</comment>
<dbReference type="PANTHER" id="PTHR43163">
    <property type="entry name" value="DIPEPTIDE TRANSPORT SYSTEM PERMEASE PROTEIN DPPB-RELATED"/>
    <property type="match status" value="1"/>
</dbReference>
<keyword evidence="3" id="KW-1003">Cell membrane</keyword>
<dbReference type="PROSITE" id="PS50928">
    <property type="entry name" value="ABC_TM1"/>
    <property type="match status" value="1"/>
</dbReference>
<organism evidence="9 10">
    <name type="scientific">Devosia nanyangense</name>
    <dbReference type="NCBI Taxonomy" id="1228055"/>
    <lineage>
        <taxon>Bacteria</taxon>
        <taxon>Pseudomonadati</taxon>
        <taxon>Pseudomonadota</taxon>
        <taxon>Alphaproteobacteria</taxon>
        <taxon>Hyphomicrobiales</taxon>
        <taxon>Devosiaceae</taxon>
        <taxon>Devosia</taxon>
    </lineage>
</organism>